<proteinExistence type="predicted"/>
<organism evidence="3 4">
    <name type="scientific">Candidatus Aphodocola excrementigallinarum</name>
    <dbReference type="NCBI Taxonomy" id="2840670"/>
    <lineage>
        <taxon>Bacteria</taxon>
        <taxon>Bacillati</taxon>
        <taxon>Bacillota</taxon>
        <taxon>Bacilli</taxon>
        <taxon>Candidatus Aphodocola</taxon>
    </lineage>
</organism>
<sequence>MSKKEKKNHKLERRDKIFLLVGAILLLLLIIVIYFAFFKKSNLSATDISEKMSKEIDSIESYKMVDPDEIAGEKHEYVEKTYIYDEDIEHSSNDWLAASASIEVFKNDSDAKLRYDYLNKYYEEYEETFSKEDFGDKIVKKIPNKKYLYLNGNVLLQINENASNSEINEYKNVLKKILRRNKYDKSSYSKKELDKEKKNNNKEIESTIKEEKEELLNDLNSKLDNMLTDLDNCSETDMYKIQRNVKDYAGVSIIKEKYDSVISKINTRKQNNVNDVNNRINNLYSTLDSNELQSIKDKIEEYTDEFYETYKSDWQTKLDDIENKINEKQRQEEIARKTKTLSNGNYTVGVDIESGTYDLIAVSGGGNVIIYDSLGGLEVNEIMGTRDSSFYSKTYNNVYLGSGYKIELKNGVTIKFQAK</sequence>
<dbReference type="Proteomes" id="UP000824074">
    <property type="component" value="Unassembled WGS sequence"/>
</dbReference>
<evidence type="ECO:0000313" key="4">
    <source>
        <dbReference type="Proteomes" id="UP000824074"/>
    </source>
</evidence>
<name>A0A9D1IP71_9FIRM</name>
<evidence type="ECO:0000313" key="3">
    <source>
        <dbReference type="EMBL" id="HIU40221.1"/>
    </source>
</evidence>
<feature type="transmembrane region" description="Helical" evidence="2">
    <location>
        <begin position="17"/>
        <end position="37"/>
    </location>
</feature>
<reference evidence="3" key="1">
    <citation type="submission" date="2020-10" db="EMBL/GenBank/DDBJ databases">
        <authorList>
            <person name="Gilroy R."/>
        </authorList>
    </citation>
    <scope>NUCLEOTIDE SEQUENCE</scope>
    <source>
        <strain evidence="3">CHK193-30670</strain>
    </source>
</reference>
<feature type="coiled-coil region" evidence="1">
    <location>
        <begin position="190"/>
        <end position="236"/>
    </location>
</feature>
<feature type="coiled-coil region" evidence="1">
    <location>
        <begin position="311"/>
        <end position="338"/>
    </location>
</feature>
<reference evidence="3" key="2">
    <citation type="journal article" date="2021" name="PeerJ">
        <title>Extensive microbial diversity within the chicken gut microbiome revealed by metagenomics and culture.</title>
        <authorList>
            <person name="Gilroy R."/>
            <person name="Ravi A."/>
            <person name="Getino M."/>
            <person name="Pursley I."/>
            <person name="Horton D.L."/>
            <person name="Alikhan N.F."/>
            <person name="Baker D."/>
            <person name="Gharbi K."/>
            <person name="Hall N."/>
            <person name="Watson M."/>
            <person name="Adriaenssens E.M."/>
            <person name="Foster-Nyarko E."/>
            <person name="Jarju S."/>
            <person name="Secka A."/>
            <person name="Antonio M."/>
            <person name="Oren A."/>
            <person name="Chaudhuri R.R."/>
            <person name="La Ragione R."/>
            <person name="Hildebrand F."/>
            <person name="Pallen M.J."/>
        </authorList>
    </citation>
    <scope>NUCLEOTIDE SEQUENCE</scope>
    <source>
        <strain evidence="3">CHK193-30670</strain>
    </source>
</reference>
<keyword evidence="2" id="KW-0812">Transmembrane</keyword>
<gene>
    <name evidence="3" type="ORF">IAB68_02830</name>
</gene>
<evidence type="ECO:0000256" key="1">
    <source>
        <dbReference type="SAM" id="Coils"/>
    </source>
</evidence>
<keyword evidence="2" id="KW-0472">Membrane</keyword>
<comment type="caution">
    <text evidence="3">The sequence shown here is derived from an EMBL/GenBank/DDBJ whole genome shotgun (WGS) entry which is preliminary data.</text>
</comment>
<dbReference type="EMBL" id="DVMT01000028">
    <property type="protein sequence ID" value="HIU40221.1"/>
    <property type="molecule type" value="Genomic_DNA"/>
</dbReference>
<evidence type="ECO:0000256" key="2">
    <source>
        <dbReference type="SAM" id="Phobius"/>
    </source>
</evidence>
<accession>A0A9D1IP71</accession>
<keyword evidence="2" id="KW-1133">Transmembrane helix</keyword>
<keyword evidence="1" id="KW-0175">Coiled coil</keyword>
<dbReference type="AlphaFoldDB" id="A0A9D1IP71"/>
<protein>
    <submittedName>
        <fullName evidence="3">Uncharacterized protein</fullName>
    </submittedName>
</protein>